<dbReference type="OrthoDB" id="8982at2157"/>
<dbReference type="EMBL" id="CR936257">
    <property type="protein sequence ID" value="CAI50709.1"/>
    <property type="molecule type" value="Genomic_DNA"/>
</dbReference>
<protein>
    <submittedName>
        <fullName evidence="2">KEOPS complex subunit Pcc1</fullName>
    </submittedName>
</protein>
<keyword evidence="3" id="KW-1185">Reference proteome</keyword>
<accession>A0A1U7EZJ0</accession>
<dbReference type="AlphaFoldDB" id="A0A1U7EZJ0"/>
<dbReference type="Gene3D" id="3.30.310.50">
    <property type="entry name" value="Alpha-D-phosphohexomutase, C-terminal domain"/>
    <property type="match status" value="1"/>
</dbReference>
<dbReference type="InterPro" id="IPR015419">
    <property type="entry name" value="CTAG/Pcc1"/>
</dbReference>
<dbReference type="Proteomes" id="UP000002698">
    <property type="component" value="Chromosome"/>
</dbReference>
<proteinExistence type="inferred from homology"/>
<sequence length="86" mass="9361">MHTAELVFEYETSERATHIAAAIRPEVGDIQGDRTTASLSRDDARITVDIEADDLVALRAGLNTWSTLLEAAERVNESGSRCRSGT</sequence>
<dbReference type="EnsemblBacteria" id="CAI50709">
    <property type="protein sequence ID" value="CAI50709"/>
    <property type="gene ID" value="NP_5236A"/>
</dbReference>
<dbReference type="KEGG" id="nph:NP_5236A"/>
<gene>
    <name evidence="2" type="primary">pcc1</name>
    <name evidence="2" type="ordered locus">NP_5236A</name>
</gene>
<evidence type="ECO:0000256" key="1">
    <source>
        <dbReference type="ARBA" id="ARBA00007073"/>
    </source>
</evidence>
<organism evidence="2 3">
    <name type="scientific">Natronomonas pharaonis (strain ATCC 35678 / DSM 2160 / CIP 103997 / JCM 8858 / NBRC 14720 / NCIMB 2260 / Gabara)</name>
    <name type="common">Halobacterium pharaonis</name>
    <dbReference type="NCBI Taxonomy" id="348780"/>
    <lineage>
        <taxon>Archaea</taxon>
        <taxon>Methanobacteriati</taxon>
        <taxon>Methanobacteriota</taxon>
        <taxon>Stenosarchaea group</taxon>
        <taxon>Halobacteria</taxon>
        <taxon>Halobacteriales</taxon>
        <taxon>Natronomonadaceae</taxon>
        <taxon>Natronomonas</taxon>
    </lineage>
</organism>
<comment type="similarity">
    <text evidence="1">Belongs to the CTAG/PCC1 family.</text>
</comment>
<dbReference type="eggNOG" id="arCOG04414">
    <property type="taxonomic scope" value="Archaea"/>
</dbReference>
<dbReference type="STRING" id="348780.NP_5236A"/>
<evidence type="ECO:0000313" key="3">
    <source>
        <dbReference type="Proteomes" id="UP000002698"/>
    </source>
</evidence>
<evidence type="ECO:0000313" key="2">
    <source>
        <dbReference type="EMBL" id="CAI50709.1"/>
    </source>
</evidence>
<reference evidence="2 3" key="1">
    <citation type="journal article" date="2005" name="Genome Res.">
        <title>Living with two extremes: conclusions from the genome sequence of Natronomonas pharaonis.</title>
        <authorList>
            <person name="Falb M."/>
            <person name="Pfeiffer F."/>
            <person name="Palm P."/>
            <person name="Rodewald K."/>
            <person name="Hickmann V."/>
            <person name="Tittor J."/>
            <person name="Oesterhelt D."/>
        </authorList>
    </citation>
    <scope>NUCLEOTIDE SEQUENCE [LARGE SCALE GENOMIC DNA]</scope>
    <source>
        <strain evidence="3">ATCC 35678 / DSM 2160 / CIP 103997 / JCM 8858 / NBRC 14720 / NCIMB 2260 / Gabara</strain>
    </source>
</reference>
<dbReference type="Pfam" id="PF09341">
    <property type="entry name" value="Pcc1"/>
    <property type="match status" value="1"/>
</dbReference>
<dbReference type="RefSeq" id="WP_011324319.1">
    <property type="nucleotide sequence ID" value="NC_007426.1"/>
</dbReference>
<name>A0A1U7EZJ0_NATPD</name>
<dbReference type="HOGENOM" id="CLU_170076_1_0_2"/>
<dbReference type="GeneID" id="3702306"/>
<dbReference type="NCBIfam" id="NF011470">
    <property type="entry name" value="PRK14887.1"/>
    <property type="match status" value="1"/>
</dbReference>